<keyword evidence="2 3" id="KW-0802">TPR repeat</keyword>
<dbReference type="InterPro" id="IPR051685">
    <property type="entry name" value="Ycf3/AcsC/BcsC/TPR_MFPF"/>
</dbReference>
<dbReference type="RefSeq" id="WP_279247671.1">
    <property type="nucleotide sequence ID" value="NZ_SHNO01000001.1"/>
</dbReference>
<dbReference type="Proteomes" id="UP001143304">
    <property type="component" value="Unassembled WGS sequence"/>
</dbReference>
<gene>
    <name evidence="6" type="ORF">EYC82_00910</name>
</gene>
<dbReference type="EMBL" id="SHNO01000001">
    <property type="protein sequence ID" value="MCX2975913.1"/>
    <property type="molecule type" value="Genomic_DNA"/>
</dbReference>
<dbReference type="InterPro" id="IPR011990">
    <property type="entry name" value="TPR-like_helical_dom_sf"/>
</dbReference>
<evidence type="ECO:0000256" key="5">
    <source>
        <dbReference type="SAM" id="SignalP"/>
    </source>
</evidence>
<evidence type="ECO:0000256" key="4">
    <source>
        <dbReference type="SAM" id="MobiDB-lite"/>
    </source>
</evidence>
<organism evidence="6 7">
    <name type="scientific">Candidatus Marimicrobium litorale</name>
    <dbReference type="NCBI Taxonomy" id="2518991"/>
    <lineage>
        <taxon>Bacteria</taxon>
        <taxon>Pseudomonadati</taxon>
        <taxon>Pseudomonadota</taxon>
        <taxon>Gammaproteobacteria</taxon>
        <taxon>Cellvibrionales</taxon>
        <taxon>Halieaceae</taxon>
        <taxon>Marimicrobium</taxon>
    </lineage>
</organism>
<feature type="signal peptide" evidence="5">
    <location>
        <begin position="1"/>
        <end position="28"/>
    </location>
</feature>
<evidence type="ECO:0000256" key="2">
    <source>
        <dbReference type="ARBA" id="ARBA00022803"/>
    </source>
</evidence>
<accession>A0ABT3T0X2</accession>
<feature type="compositionally biased region" description="Polar residues" evidence="4">
    <location>
        <begin position="247"/>
        <end position="262"/>
    </location>
</feature>
<feature type="region of interest" description="Disordered" evidence="4">
    <location>
        <begin position="232"/>
        <end position="268"/>
    </location>
</feature>
<keyword evidence="1" id="KW-0677">Repeat</keyword>
<evidence type="ECO:0000313" key="7">
    <source>
        <dbReference type="Proteomes" id="UP001143304"/>
    </source>
</evidence>
<sequence>MFKFKDLINNAALISIVFSFFFTGPALAADPVKNSRRPAPFVGADLQKLTCRGARIPFGPFDYRDRAKFQGELFITEEYHLTPEILQLQQATTTAAINDIQYTLMAWPNHPQALYAAYEYRLKRNRGEFSRSINAPSPVECHLQRAIKFSPNDPVPYMILGMLMHEFKHYDTALKSYRKANALLPNDVITLYNMGLTLVALERYEEAVTVAQEVYSTDFPLPGLKKKLANAGHWGKPNANETKETSEAVTDQLTGTGQSEAPLQTGDADLAVIQ</sequence>
<name>A0ABT3T0X2_9GAMM</name>
<keyword evidence="5" id="KW-0732">Signal</keyword>
<comment type="caution">
    <text evidence="6">The sequence shown here is derived from an EMBL/GenBank/DDBJ whole genome shotgun (WGS) entry which is preliminary data.</text>
</comment>
<dbReference type="SUPFAM" id="SSF48452">
    <property type="entry name" value="TPR-like"/>
    <property type="match status" value="1"/>
</dbReference>
<evidence type="ECO:0000313" key="6">
    <source>
        <dbReference type="EMBL" id="MCX2975913.1"/>
    </source>
</evidence>
<protein>
    <submittedName>
        <fullName evidence="6">Tetratricopeptide repeat protein</fullName>
    </submittedName>
</protein>
<evidence type="ECO:0000256" key="3">
    <source>
        <dbReference type="PROSITE-ProRule" id="PRU00339"/>
    </source>
</evidence>
<reference evidence="6" key="1">
    <citation type="submission" date="2019-02" db="EMBL/GenBank/DDBJ databases">
        <authorList>
            <person name="Li S.-H."/>
        </authorList>
    </citation>
    <scope>NUCLEOTIDE SEQUENCE</scope>
    <source>
        <strain evidence="6">IMCC11814</strain>
    </source>
</reference>
<dbReference type="PANTHER" id="PTHR44943:SF8">
    <property type="entry name" value="TPR REPEAT-CONTAINING PROTEIN MJ0263"/>
    <property type="match status" value="1"/>
</dbReference>
<dbReference type="InterPro" id="IPR019734">
    <property type="entry name" value="TPR_rpt"/>
</dbReference>
<feature type="chain" id="PRO_5046468324" evidence="5">
    <location>
        <begin position="29"/>
        <end position="274"/>
    </location>
</feature>
<dbReference type="PROSITE" id="PS50005">
    <property type="entry name" value="TPR"/>
    <property type="match status" value="1"/>
</dbReference>
<keyword evidence="7" id="KW-1185">Reference proteome</keyword>
<feature type="repeat" description="TPR" evidence="3">
    <location>
        <begin position="154"/>
        <end position="187"/>
    </location>
</feature>
<dbReference type="Gene3D" id="1.25.40.10">
    <property type="entry name" value="Tetratricopeptide repeat domain"/>
    <property type="match status" value="1"/>
</dbReference>
<proteinExistence type="predicted"/>
<evidence type="ECO:0000256" key="1">
    <source>
        <dbReference type="ARBA" id="ARBA00022737"/>
    </source>
</evidence>
<dbReference type="PANTHER" id="PTHR44943">
    <property type="entry name" value="CELLULOSE SYNTHASE OPERON PROTEIN C"/>
    <property type="match status" value="1"/>
</dbReference>